<keyword evidence="1" id="KW-0732">Signal</keyword>
<evidence type="ECO:0000313" key="2">
    <source>
        <dbReference type="EMBL" id="KAJ4389045.1"/>
    </source>
</evidence>
<name>A0A9W9CVP5_9PEZI</name>
<protein>
    <recommendedName>
        <fullName evidence="4">Hypersensitive response-inducing protein</fullName>
    </recommendedName>
</protein>
<feature type="signal peptide" evidence="1">
    <location>
        <begin position="1"/>
        <end position="18"/>
    </location>
</feature>
<evidence type="ECO:0000313" key="3">
    <source>
        <dbReference type="Proteomes" id="UP001140453"/>
    </source>
</evidence>
<reference evidence="2" key="1">
    <citation type="submission" date="2022-10" db="EMBL/GenBank/DDBJ databases">
        <title>Tapping the CABI collections for fungal endophytes: first genome assemblies for Collariella, Neodidymelliopsis, Ascochyta clinopodiicola, Didymella pomorum, Didymosphaeria variabile, Neocosmospora piperis and Neocucurbitaria cava.</title>
        <authorList>
            <person name="Hill R."/>
        </authorList>
    </citation>
    <scope>NUCLEOTIDE SEQUENCE</scope>
    <source>
        <strain evidence="2">IMI 355082</strain>
    </source>
</reference>
<sequence>MQFTSTIFALAAAMGVSADVVFSVADFSASCVPHSSQCIYDFTLYQPGAGETNATGVDCTKSVTSDGTLPAVTDGTCTDSSRTFTVTKNADGSLLLTAAQPITPSSDLSGSYTIPASDLTTTTTGASTQQAYTGATAFDLSG</sequence>
<dbReference type="Proteomes" id="UP001140453">
    <property type="component" value="Unassembled WGS sequence"/>
</dbReference>
<dbReference type="AlphaFoldDB" id="A0A9W9CVP5"/>
<evidence type="ECO:0000256" key="1">
    <source>
        <dbReference type="SAM" id="SignalP"/>
    </source>
</evidence>
<keyword evidence="3" id="KW-1185">Reference proteome</keyword>
<feature type="chain" id="PRO_5040962296" description="Hypersensitive response-inducing protein" evidence="1">
    <location>
        <begin position="19"/>
        <end position="142"/>
    </location>
</feature>
<gene>
    <name evidence="2" type="ORF">N0V93_006507</name>
</gene>
<accession>A0A9W9CVP5</accession>
<dbReference type="OrthoDB" id="3679184at2759"/>
<proteinExistence type="predicted"/>
<evidence type="ECO:0008006" key="4">
    <source>
        <dbReference type="Google" id="ProtNLM"/>
    </source>
</evidence>
<organism evidence="2 3">
    <name type="scientific">Gnomoniopsis smithogilvyi</name>
    <dbReference type="NCBI Taxonomy" id="1191159"/>
    <lineage>
        <taxon>Eukaryota</taxon>
        <taxon>Fungi</taxon>
        <taxon>Dikarya</taxon>
        <taxon>Ascomycota</taxon>
        <taxon>Pezizomycotina</taxon>
        <taxon>Sordariomycetes</taxon>
        <taxon>Sordariomycetidae</taxon>
        <taxon>Diaporthales</taxon>
        <taxon>Gnomoniaceae</taxon>
        <taxon>Gnomoniopsis</taxon>
    </lineage>
</organism>
<comment type="caution">
    <text evidence="2">The sequence shown here is derived from an EMBL/GenBank/DDBJ whole genome shotgun (WGS) entry which is preliminary data.</text>
</comment>
<dbReference type="EMBL" id="JAPEVB010000004">
    <property type="protein sequence ID" value="KAJ4389045.1"/>
    <property type="molecule type" value="Genomic_DNA"/>
</dbReference>